<evidence type="ECO:0000313" key="2">
    <source>
        <dbReference type="EMBL" id="BBH27797.1"/>
    </source>
</evidence>
<dbReference type="OrthoDB" id="9810528at2"/>
<dbReference type="RefSeq" id="WP_157983068.1">
    <property type="nucleotide sequence ID" value="NZ_AP019309.1"/>
</dbReference>
<feature type="domain" description="Phospholipase C/D" evidence="1">
    <location>
        <begin position="17"/>
        <end position="131"/>
    </location>
</feature>
<gene>
    <name evidence="2" type="ORF">SG0102_27310</name>
</gene>
<dbReference type="AlphaFoldDB" id="A0A3G9J9D4"/>
<dbReference type="Proteomes" id="UP000268059">
    <property type="component" value="Chromosome"/>
</dbReference>
<organism evidence="2 3">
    <name type="scientific">Intestinibaculum porci</name>
    <dbReference type="NCBI Taxonomy" id="2487118"/>
    <lineage>
        <taxon>Bacteria</taxon>
        <taxon>Bacillati</taxon>
        <taxon>Bacillota</taxon>
        <taxon>Erysipelotrichia</taxon>
        <taxon>Erysipelotrichales</taxon>
        <taxon>Erysipelotrichaceae</taxon>
        <taxon>Intestinibaculum</taxon>
    </lineage>
</organism>
<protein>
    <recommendedName>
        <fullName evidence="1">Phospholipase C/D domain-containing protein</fullName>
    </recommendedName>
</protein>
<evidence type="ECO:0000259" key="1">
    <source>
        <dbReference type="Pfam" id="PF00882"/>
    </source>
</evidence>
<keyword evidence="3" id="KW-1185">Reference proteome</keyword>
<dbReference type="KEGG" id="ebm:SG0102_27310"/>
<sequence length="253" mass="29221">MPASFTHQCFGDDVMHISPYKQFIQQHQEMFYLGLQGPDLLFYYHPTKKNLINGRGGMLHEAKAKPFFADAITHMQDEESLVYLLGFACHYSLDHACHPLINQLVKEKHFGHFAIERELDMHFMEVYPTRRKTVAQTFPDDAATCQRIGRILGVEAAIIHTCIRTFRKLNRLLYGHSLLLRKMLSSLIRALHIGSFSEMFIMKKPDPVMAEDITLLAKRYQQAVNDGAKAIEEIIQAYQQGTPLSDYFNHNYE</sequence>
<dbReference type="EMBL" id="AP019309">
    <property type="protein sequence ID" value="BBH27797.1"/>
    <property type="molecule type" value="Genomic_DNA"/>
</dbReference>
<reference evidence="2 3" key="1">
    <citation type="submission" date="2018-11" db="EMBL/GenBank/DDBJ databases">
        <title>Novel Erysipelotrichaceae bacterium isolated from small intestine of a swine.</title>
        <authorList>
            <person name="Kim J.S."/>
            <person name="Choe H."/>
            <person name="Lee Y.R."/>
            <person name="Kim K.M."/>
            <person name="Park D.S."/>
        </authorList>
    </citation>
    <scope>NUCLEOTIDE SEQUENCE [LARGE SCALE GENOMIC DNA]</scope>
    <source>
        <strain evidence="2 3">SG0102</strain>
    </source>
</reference>
<dbReference type="Pfam" id="PF00882">
    <property type="entry name" value="Zn_dep_PLPC"/>
    <property type="match status" value="1"/>
</dbReference>
<accession>A0A3G9J9D4</accession>
<evidence type="ECO:0000313" key="3">
    <source>
        <dbReference type="Proteomes" id="UP000268059"/>
    </source>
</evidence>
<name>A0A3G9J9D4_9FIRM</name>
<dbReference type="InterPro" id="IPR029002">
    <property type="entry name" value="PLPC/GPLD1"/>
</dbReference>
<dbReference type="InParanoid" id="A0A3G9J9D4"/>
<proteinExistence type="predicted"/>